<feature type="compositionally biased region" description="Basic residues" evidence="12">
    <location>
        <begin position="1294"/>
        <end position="1305"/>
    </location>
</feature>
<keyword evidence="9 10" id="KW-0131">Cell cycle</keyword>
<evidence type="ECO:0000259" key="14">
    <source>
        <dbReference type="Pfam" id="PF12922"/>
    </source>
</evidence>
<keyword evidence="7 10" id="KW-0226">DNA condensation</keyword>
<feature type="domain" description="Condensin complex subunit 1 N-terminal" evidence="14">
    <location>
        <begin position="75"/>
        <end position="231"/>
    </location>
</feature>
<accession>A0A6P3URN0</accession>
<dbReference type="GO" id="GO:0007076">
    <property type="term" value="P:mitotic chromosome condensation"/>
    <property type="evidence" value="ECO:0007669"/>
    <property type="project" value="InterPro"/>
</dbReference>
<keyword evidence="5 10" id="KW-0132">Cell division</keyword>
<evidence type="ECO:0000313" key="15">
    <source>
        <dbReference type="Proteomes" id="UP000515180"/>
    </source>
</evidence>
<dbReference type="OMA" id="CPLEKLW"/>
<protein>
    <recommendedName>
        <fullName evidence="10">Condensin complex subunit 1</fullName>
    </recommendedName>
</protein>
<dbReference type="InterPro" id="IPR016024">
    <property type="entry name" value="ARM-type_fold"/>
</dbReference>
<dbReference type="OrthoDB" id="436262at2759"/>
<comment type="function">
    <text evidence="10">Regulatory subunit of the condensin complex, a complex required for conversion of interphase chromatin into mitotic-like condense chromosomes. The condensin complex probably introduces positive supercoils into relaxed DNA in the presence of type I topoisomerases and converts nicked DNA into positive knotted forms in the presence of type II topoisomerases.</text>
</comment>
<dbReference type="Proteomes" id="UP000515180">
    <property type="component" value="Unplaced"/>
</dbReference>
<dbReference type="Pfam" id="PF12717">
    <property type="entry name" value="Cnd1"/>
    <property type="match status" value="1"/>
</dbReference>
<gene>
    <name evidence="16 17" type="primary">LOC100747680</name>
</gene>
<dbReference type="InterPro" id="IPR032682">
    <property type="entry name" value="Cnd1_C"/>
</dbReference>
<dbReference type="PIRSF" id="PIRSF017127">
    <property type="entry name" value="Condensin_D2"/>
    <property type="match status" value="1"/>
</dbReference>
<evidence type="ECO:0000256" key="8">
    <source>
        <dbReference type="ARBA" id="ARBA00023242"/>
    </source>
</evidence>
<feature type="compositionally biased region" description="Acidic residues" evidence="12">
    <location>
        <begin position="1309"/>
        <end position="1320"/>
    </location>
</feature>
<dbReference type="KEGG" id="bim:100747680"/>
<dbReference type="GO" id="GO:0000796">
    <property type="term" value="C:condensin complex"/>
    <property type="evidence" value="ECO:0007669"/>
    <property type="project" value="TreeGrafter"/>
</dbReference>
<dbReference type="GO" id="GO:0000779">
    <property type="term" value="C:condensed chromosome, centromeric region"/>
    <property type="evidence" value="ECO:0007669"/>
    <property type="project" value="TreeGrafter"/>
</dbReference>
<keyword evidence="6 10" id="KW-0498">Mitosis</keyword>
<keyword evidence="8" id="KW-0539">Nucleus</keyword>
<feature type="compositionally biased region" description="Basic and acidic residues" evidence="12">
    <location>
        <begin position="481"/>
        <end position="492"/>
    </location>
</feature>
<dbReference type="CTD" id="43491"/>
<dbReference type="Gene3D" id="1.25.10.10">
    <property type="entry name" value="Leucine-rich Repeat Variant"/>
    <property type="match status" value="2"/>
</dbReference>
<evidence type="ECO:0000313" key="17">
    <source>
        <dbReference type="RefSeq" id="XP_033175922.1"/>
    </source>
</evidence>
<keyword evidence="4" id="KW-0158">Chromosome</keyword>
<evidence type="ECO:0000259" key="13">
    <source>
        <dbReference type="Pfam" id="PF12717"/>
    </source>
</evidence>
<keyword evidence="11" id="KW-0175">Coiled coil</keyword>
<dbReference type="InterPro" id="IPR024324">
    <property type="entry name" value="Condensin_cplx_su1_N"/>
</dbReference>
<feature type="compositionally biased region" description="Basic and acidic residues" evidence="12">
    <location>
        <begin position="1329"/>
        <end position="1343"/>
    </location>
</feature>
<dbReference type="InterPro" id="IPR011989">
    <property type="entry name" value="ARM-like"/>
</dbReference>
<dbReference type="RefSeq" id="XP_033175922.1">
    <property type="nucleotide sequence ID" value="XM_033320031.1"/>
</dbReference>
<feature type="compositionally biased region" description="Low complexity" evidence="12">
    <location>
        <begin position="1400"/>
        <end position="1418"/>
    </location>
</feature>
<dbReference type="RefSeq" id="XP_012239435.1">
    <property type="nucleotide sequence ID" value="XM_012384012.2"/>
</dbReference>
<dbReference type="InterPro" id="IPR007673">
    <property type="entry name" value="Condensin_cplx_su1"/>
</dbReference>
<feature type="region of interest" description="Disordered" evidence="12">
    <location>
        <begin position="481"/>
        <end position="500"/>
    </location>
</feature>
<evidence type="ECO:0000256" key="1">
    <source>
        <dbReference type="ARBA" id="ARBA00004123"/>
    </source>
</evidence>
<comment type="similarity">
    <text evidence="3 10">Belongs to the CND1 (condensin subunit 1) family.</text>
</comment>
<dbReference type="PANTHER" id="PTHR14222:SF2">
    <property type="entry name" value="CONDENSIN COMPLEX SUBUNIT 1"/>
    <property type="match status" value="1"/>
</dbReference>
<name>A0A6P3URN0_BOMIM</name>
<dbReference type="Pfam" id="PF12922">
    <property type="entry name" value="Cnd1_N"/>
    <property type="match status" value="1"/>
</dbReference>
<dbReference type="GO" id="GO:0051301">
    <property type="term" value="P:cell division"/>
    <property type="evidence" value="ECO:0007669"/>
    <property type="project" value="UniProtKB-KW"/>
</dbReference>
<dbReference type="GO" id="GO:0010032">
    <property type="term" value="P:meiotic chromosome condensation"/>
    <property type="evidence" value="ECO:0007669"/>
    <property type="project" value="TreeGrafter"/>
</dbReference>
<sequence>MIKDFIIPVNKDELLQSRSGQYFVKEIVPIRLLPQALDEIRSALQANGASFILDHFNTFFSIIVHGNKVELAIIMRAFTRIQKGIEMLVLDMESIFERGNELEEEHRLSLLNINKMLAYLFSWFICHIDDEVFKDVCDKLIGKRKKSTKSDMEDEWENSREKALEYIYRLLQLPLSKLWQPPIVEDSFIVLFTKVCYKILEQCKDSKQKSLRQTIFEILGTSIKKYNHGISCVIRIIQLVKIHDALASHMAVGVIHMINDCGCNGLVKEIMKEIDQSELSELDSRNISIFLETIAASAPNLIIPILDDVMDYLGSEHYAMRNCTISIIREVVQKALTGDDLTQEQKDQRDECLNNLEEHILDNNAYVRSKVLQVWQHLCCEGAIPLARQGKLLATIALRLEDKSANVRKHALQLMRALLQSNPFAGKLNKVEISKSLEKEEIKLRKLQTERVSKSARGDKQRLELWNTLLPEIRKALKEVTDEGKKKDKSQDDEVEEEDINSDTAFEHVRQLILKEKILEAVTYLWKVCIKLKQSSDIEVLSPEAKEECLFLLLLKTFMESESNLDNIGENVDAVHSTDKNKEEEEIISKRVVNYLKNCLEFATELEVAIPMAEKLLFSTTATDAIEACTLLGIAHQFGVAGAAAAIRDALFQVFHRDQSVRNNIALVYKDIYLNNHKNQKLKRQEALTCVKSLIDLLKGLQPGQSQALTQLILTWYNNKDIGNDILQVLWEKFSMKSSDTDLLDSRSALMLITMIAQAQSSIIIDNLEVLIKVGLGSRAKNDLLLARDTCRALLTIKHMSDDIEKTPVRYPNDHEMFKEILTLLIENFANLENDGYISFATDAINAIYHLANQPDRLMKQLLLQICIQGKFNNDSSENTVPFFLISKLLYLVGHISIKQMVHLDTSVYKELKRRDTIRKLREEKNSNKSNKNLDRSRRSVTPNCARQILRNKEISILEDNGEDAVEGAAEDADAEFINDILENHIVTGDGLLVTFIPLVLDVCQYHDKYNDEDVQAAGALALSKMMTVSSRFCEKSLQLLITILERSPYPNIRANVLIGISDLTTRFPNQIEPWMKHVYGRLRDEDMNVRSTCVRVLSSLIMREMVRVRGQISELALCIIDKDPQIRQDAKQFFKALSQKGNALYNVMPDILSRLTDPDLDIRESDFQEILKYILNLLQKEKQVDAIIDKICARFKLATTERQWRDFAYCLSLLQFSAKSIHRLIESLPLLKDKIHHKQVLKALQSVIEQTKKKPNTKAACIELEEKIEELLKGKDKSNEDDSEVMPPPPVPKLKKRNNRRRKRSSSEEEEDDNIDSDPDSAPVTKIESSKKPKSPEHKSSSDSDSDNGVSKKISRKQSTVNTPTRSVSTLSRNKRVSSVSTAPSPSPLRKKNKQISTSMRSSQRYSLRLSQSKQNH</sequence>
<feature type="compositionally biased region" description="Basic and acidic residues" evidence="12">
    <location>
        <begin position="922"/>
        <end position="938"/>
    </location>
</feature>
<comment type="subcellular location">
    <subcellularLocation>
        <location evidence="2">Chromosome</location>
    </subcellularLocation>
    <subcellularLocation>
        <location evidence="1">Nucleus</location>
    </subcellularLocation>
</comment>
<evidence type="ECO:0000256" key="2">
    <source>
        <dbReference type="ARBA" id="ARBA00004286"/>
    </source>
</evidence>
<feature type="compositionally biased region" description="Polar residues" evidence="12">
    <location>
        <begin position="1358"/>
        <end position="1373"/>
    </location>
</feature>
<dbReference type="InterPro" id="IPR026003">
    <property type="entry name" value="Cohesin_HEAT"/>
</dbReference>
<evidence type="ECO:0000256" key="7">
    <source>
        <dbReference type="ARBA" id="ARBA00023067"/>
    </source>
</evidence>
<evidence type="ECO:0000256" key="10">
    <source>
        <dbReference type="PIRNR" id="PIRNR017127"/>
    </source>
</evidence>
<evidence type="ECO:0000256" key="6">
    <source>
        <dbReference type="ARBA" id="ARBA00022776"/>
    </source>
</evidence>
<dbReference type="GeneID" id="100747680"/>
<dbReference type="GO" id="GO:0005634">
    <property type="term" value="C:nucleus"/>
    <property type="evidence" value="ECO:0007669"/>
    <property type="project" value="UniProtKB-SubCell"/>
</dbReference>
<feature type="domain" description="Condensin complex subunit 1 C-terminal" evidence="13">
    <location>
        <begin position="1053"/>
        <end position="1213"/>
    </location>
</feature>
<feature type="region of interest" description="Disordered" evidence="12">
    <location>
        <begin position="922"/>
        <end position="941"/>
    </location>
</feature>
<proteinExistence type="inferred from homology"/>
<feature type="region of interest" description="Disordered" evidence="12">
    <location>
        <begin position="1275"/>
        <end position="1418"/>
    </location>
</feature>
<evidence type="ECO:0000256" key="4">
    <source>
        <dbReference type="ARBA" id="ARBA00022454"/>
    </source>
</evidence>
<dbReference type="SUPFAM" id="SSF48371">
    <property type="entry name" value="ARM repeat"/>
    <property type="match status" value="1"/>
</dbReference>
<evidence type="ECO:0000256" key="3">
    <source>
        <dbReference type="ARBA" id="ARBA00009606"/>
    </source>
</evidence>
<evidence type="ECO:0000313" key="16">
    <source>
        <dbReference type="RefSeq" id="XP_012239435.1"/>
    </source>
</evidence>
<evidence type="ECO:0000256" key="9">
    <source>
        <dbReference type="ARBA" id="ARBA00023306"/>
    </source>
</evidence>
<keyword evidence="15" id="KW-1185">Reference proteome</keyword>
<evidence type="ECO:0000256" key="11">
    <source>
        <dbReference type="SAM" id="Coils"/>
    </source>
</evidence>
<evidence type="ECO:0000256" key="12">
    <source>
        <dbReference type="SAM" id="MobiDB-lite"/>
    </source>
</evidence>
<organism evidence="15 16">
    <name type="scientific">Bombus impatiens</name>
    <name type="common">Bumblebee</name>
    <dbReference type="NCBI Taxonomy" id="132113"/>
    <lineage>
        <taxon>Eukaryota</taxon>
        <taxon>Metazoa</taxon>
        <taxon>Ecdysozoa</taxon>
        <taxon>Arthropoda</taxon>
        <taxon>Hexapoda</taxon>
        <taxon>Insecta</taxon>
        <taxon>Pterygota</taxon>
        <taxon>Neoptera</taxon>
        <taxon>Endopterygota</taxon>
        <taxon>Hymenoptera</taxon>
        <taxon>Apocrita</taxon>
        <taxon>Aculeata</taxon>
        <taxon>Apoidea</taxon>
        <taxon>Anthophila</taxon>
        <taxon>Apidae</taxon>
        <taxon>Bombus</taxon>
        <taxon>Pyrobombus</taxon>
    </lineage>
</organism>
<feature type="coiled-coil region" evidence="11">
    <location>
        <begin position="430"/>
        <end position="457"/>
    </location>
</feature>
<dbReference type="PANTHER" id="PTHR14222">
    <property type="entry name" value="CONDENSIN"/>
    <property type="match status" value="1"/>
</dbReference>
<reference evidence="16 17" key="1">
    <citation type="submission" date="2025-04" db="UniProtKB">
        <authorList>
            <consortium name="RefSeq"/>
        </authorList>
    </citation>
    <scope>IDENTIFICATION</scope>
</reference>
<dbReference type="GO" id="GO:0042393">
    <property type="term" value="F:histone binding"/>
    <property type="evidence" value="ECO:0007669"/>
    <property type="project" value="TreeGrafter"/>
</dbReference>
<evidence type="ECO:0000256" key="5">
    <source>
        <dbReference type="ARBA" id="ARBA00022618"/>
    </source>
</evidence>
<dbReference type="Pfam" id="PF12765">
    <property type="entry name" value="Cohesin_HEAT"/>
    <property type="match status" value="1"/>
</dbReference>
<dbReference type="InterPro" id="IPR026971">
    <property type="entry name" value="CND1/NCAPD3"/>
</dbReference>